<protein>
    <submittedName>
        <fullName evidence="1">Uncharacterized protein</fullName>
    </submittedName>
</protein>
<dbReference type="EMBL" id="CP000150">
    <property type="protein sequence ID" value="ABB06305.1"/>
    <property type="molecule type" value="Genomic_DNA"/>
</dbReference>
<organism evidence="1 2">
    <name type="scientific">Burkholderia lata (strain ATCC 17760 / DSM 23089 / LMG 22485 / NCIMB 9086 / R18194 / 383)</name>
    <dbReference type="NCBI Taxonomy" id="482957"/>
    <lineage>
        <taxon>Bacteria</taxon>
        <taxon>Pseudomonadati</taxon>
        <taxon>Pseudomonadota</taxon>
        <taxon>Betaproteobacteria</taxon>
        <taxon>Burkholderiales</taxon>
        <taxon>Burkholderiaceae</taxon>
        <taxon>Burkholderia</taxon>
        <taxon>Burkholderia cepacia complex</taxon>
    </lineage>
</organism>
<dbReference type="HOGENOM" id="CLU_2354384_0_0_4"/>
<gene>
    <name evidence="1" type="ordered locus">Bcep18194_C7261</name>
</gene>
<dbReference type="AlphaFoldDB" id="Q39ML1"/>
<dbReference type="KEGG" id="bur:Bcep18194_C7261"/>
<dbReference type="PATRIC" id="fig|482957.22.peg.7837"/>
<proteinExistence type="predicted"/>
<sequence length="96" mass="10225">MRHSRPAPAVALKCRRDACGDTLEACSAISRAWVFSLRCLQCPVAQASAMSCAPEGVNLTIVMPFAPINHRRQAACCAGRIRGTCPGAAHAMMCHD</sequence>
<evidence type="ECO:0000313" key="1">
    <source>
        <dbReference type="EMBL" id="ABB06305.1"/>
    </source>
</evidence>
<evidence type="ECO:0000313" key="2">
    <source>
        <dbReference type="Proteomes" id="UP000002705"/>
    </source>
</evidence>
<name>Q39ML1_BURL3</name>
<keyword evidence="2" id="KW-1185">Reference proteome</keyword>
<accession>Q39ML1</accession>
<dbReference type="Proteomes" id="UP000002705">
    <property type="component" value="Chromosome 3"/>
</dbReference>
<reference evidence="1" key="1">
    <citation type="submission" date="2009-01" db="EMBL/GenBank/DDBJ databases">
        <title>Complete sequence of chromosome 3 of Burkholderia sp. 383.</title>
        <authorList>
            <consortium name="US DOE Joint Genome Institute"/>
            <person name="Copeland A."/>
            <person name="Lucas S."/>
            <person name="Lapidus A."/>
            <person name="Barry K."/>
            <person name="Detter J.C."/>
            <person name="Glavina T."/>
            <person name="Hammon N."/>
            <person name="Israni S."/>
            <person name="Pitluck S."/>
            <person name="Chain P."/>
            <person name="Malfatti S."/>
            <person name="Shin M."/>
            <person name="Vergez L."/>
            <person name="Schmutz J."/>
            <person name="Larimer F."/>
            <person name="Land M."/>
            <person name="Kyrpides N."/>
            <person name="Lykidis A."/>
            <person name="Richardson P."/>
        </authorList>
    </citation>
    <scope>NUCLEOTIDE SEQUENCE</scope>
    <source>
        <strain evidence="1">383</strain>
    </source>
</reference>